<keyword evidence="10" id="KW-0175">Coiled coil</keyword>
<dbReference type="GO" id="GO:0003677">
    <property type="term" value="F:DNA binding"/>
    <property type="evidence" value="ECO:0007669"/>
    <property type="project" value="UniProtKB-KW"/>
</dbReference>
<feature type="region of interest" description="Disordered" evidence="11">
    <location>
        <begin position="201"/>
        <end position="239"/>
    </location>
</feature>
<feature type="compositionally biased region" description="Basic residues" evidence="11">
    <location>
        <begin position="122"/>
        <end position="133"/>
    </location>
</feature>
<evidence type="ECO:0000256" key="1">
    <source>
        <dbReference type="ARBA" id="ARBA00004167"/>
    </source>
</evidence>
<feature type="region of interest" description="Disordered" evidence="11">
    <location>
        <begin position="580"/>
        <end position="609"/>
    </location>
</feature>
<protein>
    <submittedName>
        <fullName evidence="13">Retinal homeobox protein rx2-like</fullName>
    </submittedName>
</protein>
<dbReference type="Pfam" id="PF00530">
    <property type="entry name" value="SRCR"/>
    <property type="match status" value="2"/>
</dbReference>
<keyword evidence="2" id="KW-0812">Transmembrane</keyword>
<dbReference type="Proteomes" id="UP000735302">
    <property type="component" value="Unassembled WGS sequence"/>
</dbReference>
<evidence type="ECO:0000256" key="7">
    <source>
        <dbReference type="ARBA" id="ARBA00023157"/>
    </source>
</evidence>
<feature type="domain" description="SRCR" evidence="12">
    <location>
        <begin position="11"/>
        <end position="115"/>
    </location>
</feature>
<keyword evidence="14" id="KW-1185">Reference proteome</keyword>
<dbReference type="PRINTS" id="PR00258">
    <property type="entry name" value="SPERACTRCPTR"/>
</dbReference>
<dbReference type="FunFam" id="3.10.250.10:FF:000032">
    <property type="entry name" value="Si:dkey-14d8.20"/>
    <property type="match status" value="1"/>
</dbReference>
<sequence length="609" mass="69103">MSRRKYTQGDVKLVGGKRRYMGTVLVRYNNRWGAICDEGWDKNDANAVCKQLGYYAAASPQRGSRFGVGRKRMFLYRLDCTGNEFHIKDCPSTSFSRFWRRKCPGERRTAGVVCYPVRRRPRKLERKRPKRTTTKAPVTTTQPSVTTEANILSSTRAEHIKIKTTSRRVPTSTFTPTSSLMMVTEETKETLLRPMAAANQNTVTDLNSGESTESISGAGSSYEVENVENETEKKNDTSALMKMDDGVSIEEVDAEYKPHVQGVKSDSPDASVNYPVPYSMIAEPESDKSKEKEAHEPSEKENNVEGGAKKDESKETVMGVQESVQKVSKKNETKVEKAEKTSIEKMVEKFVKDQKDIPLSDAPKPLKMEVRIKGGRYSNEGYVLVRVNNGEWGTICSDHWTLRETRVVCNQLNTLGEGKQSLQASFFGGTEETKIFYRFKCVGREKNISECNFTKADDQNVCSKKTAVAGVTCSKKSSEKQWEDLDSKIILKIDSLLVKSILEHKLAIFSDIVYQTCLDTFGAKQHQTKCPPQRSRRQLQMDTLRKQKRKLKKQIRAASSEETNGLLVIWPQLKARHSALSRAESARKKRSQKRKNQERFIRDPFQFAR</sequence>
<dbReference type="FunFam" id="3.10.250.10:FF:000016">
    <property type="entry name" value="Scavenger receptor cysteine-rich protein type 12"/>
    <property type="match status" value="1"/>
</dbReference>
<comment type="caution">
    <text evidence="13">The sequence shown here is derived from an EMBL/GenBank/DDBJ whole genome shotgun (WGS) entry which is preliminary data.</text>
</comment>
<evidence type="ECO:0000256" key="2">
    <source>
        <dbReference type="ARBA" id="ARBA00022692"/>
    </source>
</evidence>
<dbReference type="EMBL" id="BLXT01005617">
    <property type="protein sequence ID" value="GFO24708.1"/>
    <property type="molecule type" value="Genomic_DNA"/>
</dbReference>
<feature type="region of interest" description="Disordered" evidence="11">
    <location>
        <begin position="122"/>
        <end position="143"/>
    </location>
</feature>
<gene>
    <name evidence="13" type="ORF">PoB_005121300</name>
</gene>
<keyword evidence="4" id="KW-0677">Repeat</keyword>
<keyword evidence="8" id="KW-0325">Glycoprotein</keyword>
<dbReference type="PROSITE" id="PS50287">
    <property type="entry name" value="SRCR_2"/>
    <property type="match status" value="2"/>
</dbReference>
<feature type="compositionally biased region" description="Polar residues" evidence="11">
    <location>
        <begin position="201"/>
        <end position="219"/>
    </location>
</feature>
<dbReference type="PANTHER" id="PTHR48071:SF18">
    <property type="entry name" value="DELETED IN MALIGNANT BRAIN TUMORS 1 PROTEIN-RELATED"/>
    <property type="match status" value="1"/>
</dbReference>
<accession>A0AAV4BZV5</accession>
<evidence type="ECO:0000256" key="5">
    <source>
        <dbReference type="ARBA" id="ARBA00022989"/>
    </source>
</evidence>
<evidence type="ECO:0000256" key="4">
    <source>
        <dbReference type="ARBA" id="ARBA00022737"/>
    </source>
</evidence>
<reference evidence="13 14" key="1">
    <citation type="journal article" date="2021" name="Elife">
        <title>Chloroplast acquisition without the gene transfer in kleptoplastic sea slugs, Plakobranchus ocellatus.</title>
        <authorList>
            <person name="Maeda T."/>
            <person name="Takahashi S."/>
            <person name="Yoshida T."/>
            <person name="Shimamura S."/>
            <person name="Takaki Y."/>
            <person name="Nagai Y."/>
            <person name="Toyoda A."/>
            <person name="Suzuki Y."/>
            <person name="Arimoto A."/>
            <person name="Ishii H."/>
            <person name="Satoh N."/>
            <person name="Nishiyama T."/>
            <person name="Hasebe M."/>
            <person name="Maruyama T."/>
            <person name="Minagawa J."/>
            <person name="Obokata J."/>
            <person name="Shigenobu S."/>
        </authorList>
    </citation>
    <scope>NUCLEOTIDE SEQUENCE [LARGE SCALE GENOMIC DNA]</scope>
</reference>
<feature type="coiled-coil region" evidence="10">
    <location>
        <begin position="534"/>
        <end position="561"/>
    </location>
</feature>
<feature type="domain" description="SRCR" evidence="12">
    <location>
        <begin position="370"/>
        <end position="474"/>
    </location>
</feature>
<dbReference type="SUPFAM" id="SSF56487">
    <property type="entry name" value="SRCR-like"/>
    <property type="match status" value="2"/>
</dbReference>
<evidence type="ECO:0000313" key="13">
    <source>
        <dbReference type="EMBL" id="GFO24708.1"/>
    </source>
</evidence>
<keyword evidence="13" id="KW-0371">Homeobox</keyword>
<name>A0AAV4BZV5_9GAST</name>
<evidence type="ECO:0000256" key="11">
    <source>
        <dbReference type="SAM" id="MobiDB-lite"/>
    </source>
</evidence>
<dbReference type="PANTHER" id="PTHR48071">
    <property type="entry name" value="SRCR DOMAIN-CONTAINING PROTEIN"/>
    <property type="match status" value="1"/>
</dbReference>
<keyword evidence="3" id="KW-0732">Signal</keyword>
<proteinExistence type="predicted"/>
<dbReference type="Gene3D" id="3.10.250.10">
    <property type="entry name" value="SRCR-like domain"/>
    <property type="match status" value="2"/>
</dbReference>
<dbReference type="AlphaFoldDB" id="A0AAV4BZV5"/>
<keyword evidence="6" id="KW-0472">Membrane</keyword>
<feature type="compositionally biased region" description="Basic and acidic residues" evidence="11">
    <location>
        <begin position="285"/>
        <end position="315"/>
    </location>
</feature>
<dbReference type="InterPro" id="IPR001190">
    <property type="entry name" value="SRCR"/>
</dbReference>
<evidence type="ECO:0000256" key="9">
    <source>
        <dbReference type="PROSITE-ProRule" id="PRU00196"/>
    </source>
</evidence>
<comment type="subcellular location">
    <subcellularLocation>
        <location evidence="1">Membrane</location>
        <topology evidence="1">Single-pass membrane protein</topology>
    </subcellularLocation>
</comment>
<evidence type="ECO:0000259" key="12">
    <source>
        <dbReference type="PROSITE" id="PS50287"/>
    </source>
</evidence>
<dbReference type="SMART" id="SM00202">
    <property type="entry name" value="SR"/>
    <property type="match status" value="2"/>
</dbReference>
<feature type="region of interest" description="Disordered" evidence="11">
    <location>
        <begin position="281"/>
        <end position="335"/>
    </location>
</feature>
<evidence type="ECO:0000256" key="8">
    <source>
        <dbReference type="ARBA" id="ARBA00023180"/>
    </source>
</evidence>
<feature type="disulfide bond" evidence="9">
    <location>
        <begin position="80"/>
        <end position="90"/>
    </location>
</feature>
<feature type="disulfide bond" evidence="9">
    <location>
        <begin position="441"/>
        <end position="451"/>
    </location>
</feature>
<dbReference type="GO" id="GO:0016020">
    <property type="term" value="C:membrane"/>
    <property type="evidence" value="ECO:0007669"/>
    <property type="project" value="UniProtKB-SubCell"/>
</dbReference>
<evidence type="ECO:0000256" key="3">
    <source>
        <dbReference type="ARBA" id="ARBA00022729"/>
    </source>
</evidence>
<keyword evidence="5" id="KW-1133">Transmembrane helix</keyword>
<dbReference type="InterPro" id="IPR036772">
    <property type="entry name" value="SRCR-like_dom_sf"/>
</dbReference>
<evidence type="ECO:0000313" key="14">
    <source>
        <dbReference type="Proteomes" id="UP000735302"/>
    </source>
</evidence>
<evidence type="ECO:0000256" key="6">
    <source>
        <dbReference type="ARBA" id="ARBA00023136"/>
    </source>
</evidence>
<keyword evidence="7 9" id="KW-1015">Disulfide bond</keyword>
<keyword evidence="13" id="KW-0238">DNA-binding</keyword>
<organism evidence="13 14">
    <name type="scientific">Plakobranchus ocellatus</name>
    <dbReference type="NCBI Taxonomy" id="259542"/>
    <lineage>
        <taxon>Eukaryota</taxon>
        <taxon>Metazoa</taxon>
        <taxon>Spiralia</taxon>
        <taxon>Lophotrochozoa</taxon>
        <taxon>Mollusca</taxon>
        <taxon>Gastropoda</taxon>
        <taxon>Heterobranchia</taxon>
        <taxon>Euthyneura</taxon>
        <taxon>Panpulmonata</taxon>
        <taxon>Sacoglossa</taxon>
        <taxon>Placobranchoidea</taxon>
        <taxon>Plakobranchidae</taxon>
        <taxon>Plakobranchus</taxon>
    </lineage>
</organism>
<evidence type="ECO:0000256" key="10">
    <source>
        <dbReference type="SAM" id="Coils"/>
    </source>
</evidence>
<comment type="caution">
    <text evidence="9">Lacks conserved residue(s) required for the propagation of feature annotation.</text>
</comment>